<keyword evidence="4 5" id="KW-0472">Membrane</keyword>
<dbReference type="EMBL" id="MU839827">
    <property type="protein sequence ID" value="KAK1761588.1"/>
    <property type="molecule type" value="Genomic_DNA"/>
</dbReference>
<feature type="transmembrane region" description="Helical" evidence="5">
    <location>
        <begin position="171"/>
        <end position="193"/>
    </location>
</feature>
<dbReference type="Gene3D" id="1.20.1740.10">
    <property type="entry name" value="Amino acid/polyamine transporter I"/>
    <property type="match status" value="1"/>
</dbReference>
<evidence type="ECO:0000313" key="7">
    <source>
        <dbReference type="Proteomes" id="UP001239445"/>
    </source>
</evidence>
<dbReference type="GO" id="GO:0016020">
    <property type="term" value="C:membrane"/>
    <property type="evidence" value="ECO:0007669"/>
    <property type="project" value="UniProtKB-SubCell"/>
</dbReference>
<reference evidence="6" key="1">
    <citation type="submission" date="2023-06" db="EMBL/GenBank/DDBJ databases">
        <title>Genome-scale phylogeny and comparative genomics of the fungal order Sordariales.</title>
        <authorList>
            <consortium name="Lawrence Berkeley National Laboratory"/>
            <person name="Hensen N."/>
            <person name="Bonometti L."/>
            <person name="Westerberg I."/>
            <person name="Brannstrom I.O."/>
            <person name="Guillou S."/>
            <person name="Cros-Aarteil S."/>
            <person name="Calhoun S."/>
            <person name="Haridas S."/>
            <person name="Kuo A."/>
            <person name="Mondo S."/>
            <person name="Pangilinan J."/>
            <person name="Riley R."/>
            <person name="Labutti K."/>
            <person name="Andreopoulos B."/>
            <person name="Lipzen A."/>
            <person name="Chen C."/>
            <person name="Yanf M."/>
            <person name="Daum C."/>
            <person name="Ng V."/>
            <person name="Clum A."/>
            <person name="Steindorff A."/>
            <person name="Ohm R."/>
            <person name="Martin F."/>
            <person name="Silar P."/>
            <person name="Natvig D."/>
            <person name="Lalanne C."/>
            <person name="Gautier V."/>
            <person name="Ament-Velasquez S.L."/>
            <person name="Kruys A."/>
            <person name="Hutchinson M.I."/>
            <person name="Powell A.J."/>
            <person name="Barry K."/>
            <person name="Miller A.N."/>
            <person name="Grigoriev I.V."/>
            <person name="Debuchy R."/>
            <person name="Gladieux P."/>
            <person name="Thoren M.H."/>
            <person name="Johannesson H."/>
        </authorList>
    </citation>
    <scope>NUCLEOTIDE SEQUENCE</scope>
    <source>
        <strain evidence="6">PSN4</strain>
    </source>
</reference>
<feature type="transmembrane region" description="Helical" evidence="5">
    <location>
        <begin position="92"/>
        <end position="110"/>
    </location>
</feature>
<keyword evidence="2 5" id="KW-0812">Transmembrane</keyword>
<feature type="transmembrane region" description="Helical" evidence="5">
    <location>
        <begin position="492"/>
        <end position="514"/>
    </location>
</feature>
<dbReference type="PANTHER" id="PTHR11785">
    <property type="entry name" value="AMINO ACID TRANSPORTER"/>
    <property type="match status" value="1"/>
</dbReference>
<dbReference type="Pfam" id="PF13520">
    <property type="entry name" value="AA_permease_2"/>
    <property type="match status" value="1"/>
</dbReference>
<accession>A0AAJ0BNJ9</accession>
<evidence type="ECO:0000256" key="2">
    <source>
        <dbReference type="ARBA" id="ARBA00022692"/>
    </source>
</evidence>
<evidence type="ECO:0000256" key="5">
    <source>
        <dbReference type="SAM" id="Phobius"/>
    </source>
</evidence>
<keyword evidence="7" id="KW-1185">Reference proteome</keyword>
<feature type="transmembrane region" description="Helical" evidence="5">
    <location>
        <begin position="302"/>
        <end position="327"/>
    </location>
</feature>
<dbReference type="InterPro" id="IPR050598">
    <property type="entry name" value="AminoAcid_Transporter"/>
</dbReference>
<dbReference type="Proteomes" id="UP001239445">
    <property type="component" value="Unassembled WGS sequence"/>
</dbReference>
<feature type="transmembrane region" description="Helical" evidence="5">
    <location>
        <begin position="139"/>
        <end position="159"/>
    </location>
</feature>
<feature type="transmembrane region" description="Helical" evidence="5">
    <location>
        <begin position="250"/>
        <end position="268"/>
    </location>
</feature>
<dbReference type="PANTHER" id="PTHR11785:SF353">
    <property type="entry name" value="METHIONINE TRANSPORTER (EUROFUNG)"/>
    <property type="match status" value="1"/>
</dbReference>
<feature type="transmembrane region" description="Helical" evidence="5">
    <location>
        <begin position="457"/>
        <end position="480"/>
    </location>
</feature>
<dbReference type="AlphaFoldDB" id="A0AAJ0BNJ9"/>
<evidence type="ECO:0000256" key="1">
    <source>
        <dbReference type="ARBA" id="ARBA00004141"/>
    </source>
</evidence>
<feature type="transmembrane region" description="Helical" evidence="5">
    <location>
        <begin position="403"/>
        <end position="423"/>
    </location>
</feature>
<feature type="transmembrane region" description="Helical" evidence="5">
    <location>
        <begin position="213"/>
        <end position="230"/>
    </location>
</feature>
<feature type="transmembrane region" description="Helical" evidence="5">
    <location>
        <begin position="367"/>
        <end position="391"/>
    </location>
</feature>
<gene>
    <name evidence="6" type="ORF">QBC47DRAFT_290731</name>
</gene>
<evidence type="ECO:0000313" key="6">
    <source>
        <dbReference type="EMBL" id="KAK1761588.1"/>
    </source>
</evidence>
<sequence length="569" mass="62055">MSQFAVACLILNRAIGSGIFIQPFNVLFQIESTGIALLIWVVAGLVVLVLMLCWVEMALSVPRYLVRGVMRPIISSGGDGLYLQHLYSRPRFLITCIFGITQLVFGNLGAEAIQFGISMQTLIDPGCAEGQPCYSRYKVVGWGLGAVCVCAISAAMLRLRGGRYLPDVNVLFALVKVIFLVTTAITGIAYGTMHGNQCQRISWQAGSDKGNSAGDISLAVLLATYAYAGFEQPFYVLADIKHPRRIAKSATTAVLILVVLFPLVNLGYMCAAPDLQNPTERNVVIAIYRVLGPEDSMTAERVISAVLAVFILGSILAQTFTSAPVIFDIVKGGILSFPLSSRLAPPLFRTLKTLRVPLPIPWSRPTILTIGATVLFSAFSILGISLVGFSVSRPSASYVYLSLLRTLGITGILGFLLAAGLVYQKIRKPYLHRFSILIRWHRLKWLSPKMTKNLKPFLDPLPVVCATVALGFLVIAVFVGPQKTLEGAALPYWAIPLLAWAVPLSGVAWWFGLLCTELYKHKVLTVKKTLFVVARDDGTAVVADELVEPSWIPRQDHNSFVAEMTDHIA</sequence>
<name>A0AAJ0BNJ9_9PEZI</name>
<dbReference type="InterPro" id="IPR002293">
    <property type="entry name" value="AA/rel_permease1"/>
</dbReference>
<evidence type="ECO:0000256" key="3">
    <source>
        <dbReference type="ARBA" id="ARBA00022989"/>
    </source>
</evidence>
<comment type="subcellular location">
    <subcellularLocation>
        <location evidence="1">Membrane</location>
        <topology evidence="1">Multi-pass membrane protein</topology>
    </subcellularLocation>
</comment>
<keyword evidence="3 5" id="KW-1133">Transmembrane helix</keyword>
<organism evidence="6 7">
    <name type="scientific">Echria macrotheca</name>
    <dbReference type="NCBI Taxonomy" id="438768"/>
    <lineage>
        <taxon>Eukaryota</taxon>
        <taxon>Fungi</taxon>
        <taxon>Dikarya</taxon>
        <taxon>Ascomycota</taxon>
        <taxon>Pezizomycotina</taxon>
        <taxon>Sordariomycetes</taxon>
        <taxon>Sordariomycetidae</taxon>
        <taxon>Sordariales</taxon>
        <taxon>Schizotheciaceae</taxon>
        <taxon>Echria</taxon>
    </lineage>
</organism>
<feature type="transmembrane region" description="Helical" evidence="5">
    <location>
        <begin position="32"/>
        <end position="55"/>
    </location>
</feature>
<protein>
    <submittedName>
        <fullName evidence="6">Amino acid transporter</fullName>
    </submittedName>
</protein>
<comment type="caution">
    <text evidence="6">The sequence shown here is derived from an EMBL/GenBank/DDBJ whole genome shotgun (WGS) entry which is preliminary data.</text>
</comment>
<evidence type="ECO:0000256" key="4">
    <source>
        <dbReference type="ARBA" id="ARBA00023136"/>
    </source>
</evidence>
<dbReference type="GO" id="GO:0015179">
    <property type="term" value="F:L-amino acid transmembrane transporter activity"/>
    <property type="evidence" value="ECO:0007669"/>
    <property type="project" value="TreeGrafter"/>
</dbReference>
<proteinExistence type="predicted"/>